<keyword evidence="3" id="KW-1185">Reference proteome</keyword>
<feature type="compositionally biased region" description="Polar residues" evidence="1">
    <location>
        <begin position="23"/>
        <end position="32"/>
    </location>
</feature>
<proteinExistence type="predicted"/>
<feature type="region of interest" description="Disordered" evidence="1">
    <location>
        <begin position="23"/>
        <end position="107"/>
    </location>
</feature>
<gene>
    <name evidence="2" type="ORF">NDU88_002576</name>
</gene>
<sequence length="107" mass="12081">MFESPRGTHKNLSEASRKECAYITQSSLTQRKAGSKKEDGVAEKERREPEDGSEEDAGVLQEERREERVDPGKPIGRKARAEQASLEKLGEWESQPRPWRDVALTGT</sequence>
<evidence type="ECO:0000256" key="1">
    <source>
        <dbReference type="SAM" id="MobiDB-lite"/>
    </source>
</evidence>
<dbReference type="EMBL" id="JANPWB010000008">
    <property type="protein sequence ID" value="KAJ1162098.1"/>
    <property type="molecule type" value="Genomic_DNA"/>
</dbReference>
<reference evidence="2" key="1">
    <citation type="journal article" date="2022" name="bioRxiv">
        <title>Sequencing and chromosome-scale assembly of the giantPleurodeles waltlgenome.</title>
        <authorList>
            <person name="Brown T."/>
            <person name="Elewa A."/>
            <person name="Iarovenko S."/>
            <person name="Subramanian E."/>
            <person name="Araus A.J."/>
            <person name="Petzold A."/>
            <person name="Susuki M."/>
            <person name="Suzuki K.-i.T."/>
            <person name="Hayashi T."/>
            <person name="Toyoda A."/>
            <person name="Oliveira C."/>
            <person name="Osipova E."/>
            <person name="Leigh N.D."/>
            <person name="Simon A."/>
            <person name="Yun M.H."/>
        </authorList>
    </citation>
    <scope>NUCLEOTIDE SEQUENCE</scope>
    <source>
        <strain evidence="2">20211129_DDA</strain>
        <tissue evidence="2">Liver</tissue>
    </source>
</reference>
<evidence type="ECO:0000313" key="2">
    <source>
        <dbReference type="EMBL" id="KAJ1162098.1"/>
    </source>
</evidence>
<feature type="compositionally biased region" description="Basic and acidic residues" evidence="1">
    <location>
        <begin position="61"/>
        <end position="71"/>
    </location>
</feature>
<dbReference type="AlphaFoldDB" id="A0AAV7SDK8"/>
<organism evidence="2 3">
    <name type="scientific">Pleurodeles waltl</name>
    <name type="common">Iberian ribbed newt</name>
    <dbReference type="NCBI Taxonomy" id="8319"/>
    <lineage>
        <taxon>Eukaryota</taxon>
        <taxon>Metazoa</taxon>
        <taxon>Chordata</taxon>
        <taxon>Craniata</taxon>
        <taxon>Vertebrata</taxon>
        <taxon>Euteleostomi</taxon>
        <taxon>Amphibia</taxon>
        <taxon>Batrachia</taxon>
        <taxon>Caudata</taxon>
        <taxon>Salamandroidea</taxon>
        <taxon>Salamandridae</taxon>
        <taxon>Pleurodelinae</taxon>
        <taxon>Pleurodeles</taxon>
    </lineage>
</organism>
<protein>
    <submittedName>
        <fullName evidence="2">Uncharacterized protein</fullName>
    </submittedName>
</protein>
<feature type="compositionally biased region" description="Basic and acidic residues" evidence="1">
    <location>
        <begin position="35"/>
        <end position="50"/>
    </location>
</feature>
<dbReference type="Proteomes" id="UP001066276">
    <property type="component" value="Chromosome 4_2"/>
</dbReference>
<name>A0AAV7SDK8_PLEWA</name>
<comment type="caution">
    <text evidence="2">The sequence shown here is derived from an EMBL/GenBank/DDBJ whole genome shotgun (WGS) entry which is preliminary data.</text>
</comment>
<accession>A0AAV7SDK8</accession>
<evidence type="ECO:0000313" key="3">
    <source>
        <dbReference type="Proteomes" id="UP001066276"/>
    </source>
</evidence>